<dbReference type="AlphaFoldDB" id="A0A6J6L2I9"/>
<keyword evidence="4" id="KW-0720">Serine protease</keyword>
<dbReference type="Gene3D" id="3.40.50.880">
    <property type="match status" value="1"/>
</dbReference>
<dbReference type="Pfam" id="PF03575">
    <property type="entry name" value="Peptidase_S51"/>
    <property type="match status" value="1"/>
</dbReference>
<organism evidence="5">
    <name type="scientific">freshwater metagenome</name>
    <dbReference type="NCBI Taxonomy" id="449393"/>
    <lineage>
        <taxon>unclassified sequences</taxon>
        <taxon>metagenomes</taxon>
        <taxon>ecological metagenomes</taxon>
    </lineage>
</organism>
<proteinExistence type="inferred from homology"/>
<comment type="similarity">
    <text evidence="1">Belongs to the peptidase S51 family.</text>
</comment>
<evidence type="ECO:0000256" key="4">
    <source>
        <dbReference type="ARBA" id="ARBA00022825"/>
    </source>
</evidence>
<keyword evidence="2" id="KW-0645">Protease</keyword>
<evidence type="ECO:0000256" key="3">
    <source>
        <dbReference type="ARBA" id="ARBA00022801"/>
    </source>
</evidence>
<gene>
    <name evidence="5" type="ORF">UFOPK2265_00394</name>
</gene>
<evidence type="ECO:0000256" key="2">
    <source>
        <dbReference type="ARBA" id="ARBA00022670"/>
    </source>
</evidence>
<dbReference type="GO" id="GO:0008236">
    <property type="term" value="F:serine-type peptidase activity"/>
    <property type="evidence" value="ECO:0007669"/>
    <property type="project" value="UniProtKB-KW"/>
</dbReference>
<dbReference type="InterPro" id="IPR029062">
    <property type="entry name" value="Class_I_gatase-like"/>
</dbReference>
<dbReference type="EMBL" id="CAEZWP010000011">
    <property type="protein sequence ID" value="CAB4654933.1"/>
    <property type="molecule type" value="Genomic_DNA"/>
</dbReference>
<protein>
    <submittedName>
        <fullName evidence="5">Unannotated protein</fullName>
    </submittedName>
</protein>
<sequence>MNGSLALVGSGEYLPAMATFEKSLLDDAIALGKAPTYIQIPTAAGKESSDRLDYWKELGAAQAQRIGVTSIHLPIYRREDAFNQVHVDAINNSALMYMSGGDPHHLATTLIDTPLWSAILSNWASGASLAGCSAGAMVLSSQIPNFRLTKNPPTQGLNLLPNIRVIPHFNKFFRWIPESAAKVLLHVPSDAILIGVDEMTAIVKRAGAEHWVVVGDAKVHILKGLPDQVLHDGQEIDLTISPQ</sequence>
<dbReference type="SUPFAM" id="SSF52317">
    <property type="entry name" value="Class I glutamine amidotransferase-like"/>
    <property type="match status" value="1"/>
</dbReference>
<evidence type="ECO:0000313" key="5">
    <source>
        <dbReference type="EMBL" id="CAB4654933.1"/>
    </source>
</evidence>
<dbReference type="GO" id="GO:0006508">
    <property type="term" value="P:proteolysis"/>
    <property type="evidence" value="ECO:0007669"/>
    <property type="project" value="UniProtKB-KW"/>
</dbReference>
<evidence type="ECO:0000256" key="1">
    <source>
        <dbReference type="ARBA" id="ARBA00006534"/>
    </source>
</evidence>
<reference evidence="5" key="1">
    <citation type="submission" date="2020-05" db="EMBL/GenBank/DDBJ databases">
        <authorList>
            <person name="Chiriac C."/>
            <person name="Salcher M."/>
            <person name="Ghai R."/>
            <person name="Kavagutti S V."/>
        </authorList>
    </citation>
    <scope>NUCLEOTIDE SEQUENCE</scope>
</reference>
<dbReference type="PANTHER" id="PTHR36175">
    <property type="entry name" value="CYANOPHYCINASE"/>
    <property type="match status" value="1"/>
</dbReference>
<dbReference type="InterPro" id="IPR005320">
    <property type="entry name" value="Peptidase_S51"/>
</dbReference>
<dbReference type="PANTHER" id="PTHR36175:SF1">
    <property type="entry name" value="CYANOPHYCINASE"/>
    <property type="match status" value="1"/>
</dbReference>
<name>A0A6J6L2I9_9ZZZZ</name>
<keyword evidence="3" id="KW-0378">Hydrolase</keyword>
<accession>A0A6J6L2I9</accession>